<feature type="compositionally biased region" description="Basic and acidic residues" evidence="1">
    <location>
        <begin position="118"/>
        <end position="134"/>
    </location>
</feature>
<organism evidence="2 3">
    <name type="scientific">Gandjariella thermophila</name>
    <dbReference type="NCBI Taxonomy" id="1931992"/>
    <lineage>
        <taxon>Bacteria</taxon>
        <taxon>Bacillati</taxon>
        <taxon>Actinomycetota</taxon>
        <taxon>Actinomycetes</taxon>
        <taxon>Pseudonocardiales</taxon>
        <taxon>Pseudonocardiaceae</taxon>
        <taxon>Gandjariella</taxon>
    </lineage>
</organism>
<comment type="caution">
    <text evidence="2">The sequence shown here is derived from an EMBL/GenBank/DDBJ whole genome shotgun (WGS) entry which is preliminary data.</text>
</comment>
<dbReference type="Proteomes" id="UP000298860">
    <property type="component" value="Unassembled WGS sequence"/>
</dbReference>
<evidence type="ECO:0000313" key="3">
    <source>
        <dbReference type="Proteomes" id="UP000298860"/>
    </source>
</evidence>
<feature type="compositionally biased region" description="Basic and acidic residues" evidence="1">
    <location>
        <begin position="81"/>
        <end position="91"/>
    </location>
</feature>
<dbReference type="AlphaFoldDB" id="A0A4D4JF50"/>
<sequence>MTEWTTARMLAWRDAAGEDLLDRVHALVMANLPPDHEVWRTIRGDAVLASRVRGMLPGVQRRVDDTRDAAMGKLRVSAAKRALDPPREDAAPRQQVRHASPGAAGRADRPISLFEDVPADKPDQTRQDRNRTDASHPASRSASPSKRPRRLVSVTGVERVLCPSGEWSRPVG</sequence>
<reference evidence="3" key="1">
    <citation type="submission" date="2019-04" db="EMBL/GenBank/DDBJ databases">
        <title>Draft genome sequence of Pseudonocardiaceae bacterium SL3-2-4.</title>
        <authorList>
            <person name="Ningsih F."/>
            <person name="Yokota A."/>
            <person name="Sakai Y."/>
            <person name="Nanatani K."/>
            <person name="Yabe S."/>
            <person name="Oetari A."/>
            <person name="Sjamsuridzal W."/>
        </authorList>
    </citation>
    <scope>NUCLEOTIDE SEQUENCE [LARGE SCALE GENOMIC DNA]</scope>
    <source>
        <strain evidence="3">SL3-2-4</strain>
    </source>
</reference>
<gene>
    <name evidence="2" type="ORF">GTS_56750</name>
</gene>
<protein>
    <submittedName>
        <fullName evidence="2">Uncharacterized protein</fullName>
    </submittedName>
</protein>
<evidence type="ECO:0000313" key="2">
    <source>
        <dbReference type="EMBL" id="GDY34042.1"/>
    </source>
</evidence>
<name>A0A4D4JF50_9PSEU</name>
<evidence type="ECO:0000256" key="1">
    <source>
        <dbReference type="SAM" id="MobiDB-lite"/>
    </source>
</evidence>
<feature type="compositionally biased region" description="Low complexity" evidence="1">
    <location>
        <begin position="135"/>
        <end position="145"/>
    </location>
</feature>
<proteinExistence type="predicted"/>
<dbReference type="EMBL" id="BJFL01000085">
    <property type="protein sequence ID" value="GDY34042.1"/>
    <property type="molecule type" value="Genomic_DNA"/>
</dbReference>
<accession>A0A4D4JF50</accession>
<feature type="region of interest" description="Disordered" evidence="1">
    <location>
        <begin position="75"/>
        <end position="172"/>
    </location>
</feature>
<keyword evidence="3" id="KW-1185">Reference proteome</keyword>